<gene>
    <name evidence="1" type="ORF">RRG08_010778</name>
</gene>
<name>A0AAE1AAE7_9GAST</name>
<organism evidence="1 2">
    <name type="scientific">Elysia crispata</name>
    <name type="common">lettuce slug</name>
    <dbReference type="NCBI Taxonomy" id="231223"/>
    <lineage>
        <taxon>Eukaryota</taxon>
        <taxon>Metazoa</taxon>
        <taxon>Spiralia</taxon>
        <taxon>Lophotrochozoa</taxon>
        <taxon>Mollusca</taxon>
        <taxon>Gastropoda</taxon>
        <taxon>Heterobranchia</taxon>
        <taxon>Euthyneura</taxon>
        <taxon>Panpulmonata</taxon>
        <taxon>Sacoglossa</taxon>
        <taxon>Placobranchoidea</taxon>
        <taxon>Plakobranchidae</taxon>
        <taxon>Elysia</taxon>
    </lineage>
</organism>
<accession>A0AAE1AAE7</accession>
<comment type="caution">
    <text evidence="1">The sequence shown here is derived from an EMBL/GenBank/DDBJ whole genome shotgun (WGS) entry which is preliminary data.</text>
</comment>
<sequence length="171" mass="19955">MYTTALSGCGRTKVKYSVRNCDFRHDPRFHPFEVGMNEGPCLDVAFLQSPKPVVTRVATSTMKTRLLALIMLEHFFCECLMVPKLKKGYDTVTLLTNGQLNLINPVTKEPIVKFHAVHEYNQYTLMAAVDRSDQMVSYNAFKRRTLKWWKKSFLPSLHAWCMYKSRQRQRN</sequence>
<evidence type="ECO:0000313" key="2">
    <source>
        <dbReference type="Proteomes" id="UP001283361"/>
    </source>
</evidence>
<dbReference type="Proteomes" id="UP001283361">
    <property type="component" value="Unassembled WGS sequence"/>
</dbReference>
<proteinExistence type="predicted"/>
<keyword evidence="2" id="KW-1185">Reference proteome</keyword>
<reference evidence="1" key="1">
    <citation type="journal article" date="2023" name="G3 (Bethesda)">
        <title>A reference genome for the long-term kleptoplast-retaining sea slug Elysia crispata morphotype clarki.</title>
        <authorList>
            <person name="Eastman K.E."/>
            <person name="Pendleton A.L."/>
            <person name="Shaikh M.A."/>
            <person name="Suttiyut T."/>
            <person name="Ogas R."/>
            <person name="Tomko P."/>
            <person name="Gavelis G."/>
            <person name="Widhalm J.R."/>
            <person name="Wisecaver J.H."/>
        </authorList>
    </citation>
    <scope>NUCLEOTIDE SEQUENCE</scope>
    <source>
        <strain evidence="1">ECLA1</strain>
    </source>
</reference>
<evidence type="ECO:0000313" key="1">
    <source>
        <dbReference type="EMBL" id="KAK3783651.1"/>
    </source>
</evidence>
<dbReference type="AlphaFoldDB" id="A0AAE1AAE7"/>
<dbReference type="EMBL" id="JAWDGP010002374">
    <property type="protein sequence ID" value="KAK3783651.1"/>
    <property type="molecule type" value="Genomic_DNA"/>
</dbReference>
<protein>
    <submittedName>
        <fullName evidence="1">Uncharacterized protein</fullName>
    </submittedName>
</protein>